<dbReference type="Pfam" id="PF18962">
    <property type="entry name" value="Por_Secre_tail"/>
    <property type="match status" value="1"/>
</dbReference>
<keyword evidence="2" id="KW-0645">Protease</keyword>
<dbReference type="EMBL" id="QFRJ01000001">
    <property type="protein sequence ID" value="PWH87065.1"/>
    <property type="molecule type" value="Genomic_DNA"/>
</dbReference>
<evidence type="ECO:0000256" key="5">
    <source>
        <dbReference type="ARBA" id="ARBA00022825"/>
    </source>
</evidence>
<evidence type="ECO:0000256" key="2">
    <source>
        <dbReference type="ARBA" id="ARBA00022670"/>
    </source>
</evidence>
<dbReference type="Pfam" id="PF00082">
    <property type="entry name" value="Peptidase_S8"/>
    <property type="match status" value="1"/>
</dbReference>
<dbReference type="InterPro" id="IPR023828">
    <property type="entry name" value="Peptidase_S8_Ser-AS"/>
</dbReference>
<keyword evidence="10" id="KW-1185">Reference proteome</keyword>
<evidence type="ECO:0000256" key="3">
    <source>
        <dbReference type="ARBA" id="ARBA00022729"/>
    </source>
</evidence>
<dbReference type="InterPro" id="IPR000209">
    <property type="entry name" value="Peptidase_S8/S53_dom"/>
</dbReference>
<dbReference type="GO" id="GO:0004252">
    <property type="term" value="F:serine-type endopeptidase activity"/>
    <property type="evidence" value="ECO:0007669"/>
    <property type="project" value="InterPro"/>
</dbReference>
<reference evidence="9 10" key="2">
    <citation type="submission" date="2018-05" db="EMBL/GenBank/DDBJ databases">
        <authorList>
            <person name="Lanie J.A."/>
            <person name="Ng W.-L."/>
            <person name="Kazmierczak K.M."/>
            <person name="Andrzejewski T.M."/>
            <person name="Davidsen T.M."/>
            <person name="Wayne K.J."/>
            <person name="Tettelin H."/>
            <person name="Glass J.I."/>
            <person name="Rusch D."/>
            <person name="Podicherti R."/>
            <person name="Tsui H.-C.T."/>
            <person name="Winkler M.E."/>
        </authorList>
    </citation>
    <scope>NUCLEOTIDE SEQUENCE [LARGE SCALE GENOMIC DNA]</scope>
    <source>
        <strain evidence="9 10">C305</strain>
    </source>
</reference>
<dbReference type="Gene3D" id="3.40.50.200">
    <property type="entry name" value="Peptidase S8/S53 domain"/>
    <property type="match status" value="1"/>
</dbReference>
<dbReference type="SUPFAM" id="SSF52743">
    <property type="entry name" value="Subtilisin-like"/>
    <property type="match status" value="1"/>
</dbReference>
<gene>
    <name evidence="9" type="ORF">DIT68_02045</name>
</gene>
<evidence type="ECO:0000259" key="7">
    <source>
        <dbReference type="Pfam" id="PF00082"/>
    </source>
</evidence>
<sequence length="538" mass="58043">MNAAISSRVSKIWTGGTSGLDLSGLGIQIGHWEAGGLALTTHQELAGKVTHAENEAVSSHSTHTACTMIGEGIDQDARGSAPNATIVSRRSNNDEAEIASFGALGGLLSNHSYSTGNPNGDIPLYGHYTENAAEWDEILFNAPYLTLCKSAGNTRNDGVNTGDNGYDLLYTVATCKNLLTIGAINDVLNYTGPQSITHSAFSTWGPTDDWRIKPDLTANGVSLYSADDDSDTDYTVKSGTSMSTPSVTGAIALLQEHYHNQNSVYMKAATVKALLLGTTDEAGDNDGPDFQHGWGLINAERAAGVISNHGITSRINELSLTNGSTYTADIEVDGSSPLSLTIAWTDPQGTPVSTGILDNLTPMLVNDLDVRITKSAAVYYPWKMTPNSSSNNFDFAATKGDNFRDNVERIDINSLPAGIYTVTVTHKNTLVNGFQDFSMMINGISPNQVSTENFGQGNSLLVYPNPSNKGYFNVKISNDWDVDNYEIQIIDLLGKVRMNNLYSEQQVKLNVSHLDSGIYIIRIKTEKGEYKQLLKIEN</sequence>
<accession>A0A2U2XH01</accession>
<comment type="similarity">
    <text evidence="1 6">Belongs to the peptidase S8 family.</text>
</comment>
<evidence type="ECO:0000256" key="6">
    <source>
        <dbReference type="PROSITE-ProRule" id="PRU01240"/>
    </source>
</evidence>
<dbReference type="RefSeq" id="WP_109358143.1">
    <property type="nucleotide sequence ID" value="NZ_QFRJ01000001.1"/>
</dbReference>
<comment type="caution">
    <text evidence="6">Lacks conserved residue(s) required for the propagation of feature annotation.</text>
</comment>
<dbReference type="NCBIfam" id="TIGR04183">
    <property type="entry name" value="Por_Secre_tail"/>
    <property type="match status" value="1"/>
</dbReference>
<dbReference type="PANTHER" id="PTHR43399:SF4">
    <property type="entry name" value="CELL WALL-ASSOCIATED PROTEASE"/>
    <property type="match status" value="1"/>
</dbReference>
<dbReference type="InterPro" id="IPR036852">
    <property type="entry name" value="Peptidase_S8/S53_dom_sf"/>
</dbReference>
<evidence type="ECO:0008006" key="11">
    <source>
        <dbReference type="Google" id="ProtNLM"/>
    </source>
</evidence>
<organism evidence="9 10">
    <name type="scientific">Brumimicrobium oceani</name>
    <dbReference type="NCBI Taxonomy" id="2100725"/>
    <lineage>
        <taxon>Bacteria</taxon>
        <taxon>Pseudomonadati</taxon>
        <taxon>Bacteroidota</taxon>
        <taxon>Flavobacteriia</taxon>
        <taxon>Flavobacteriales</taxon>
        <taxon>Crocinitomicaceae</taxon>
        <taxon>Brumimicrobium</taxon>
    </lineage>
</organism>
<dbReference type="PROSITE" id="PS51892">
    <property type="entry name" value="SUBTILASE"/>
    <property type="match status" value="1"/>
</dbReference>
<reference evidence="9 10" key="1">
    <citation type="submission" date="2018-05" db="EMBL/GenBank/DDBJ databases">
        <title>Brumimicrobium oceani sp. nov., isolated from coastal sediment.</title>
        <authorList>
            <person name="Kou Y."/>
        </authorList>
    </citation>
    <scope>NUCLEOTIDE SEQUENCE [LARGE SCALE GENOMIC DNA]</scope>
    <source>
        <strain evidence="9 10">C305</strain>
    </source>
</reference>
<dbReference type="Gene3D" id="2.60.120.380">
    <property type="match status" value="1"/>
</dbReference>
<dbReference type="InterPro" id="IPR008979">
    <property type="entry name" value="Galactose-bd-like_sf"/>
</dbReference>
<evidence type="ECO:0000256" key="4">
    <source>
        <dbReference type="ARBA" id="ARBA00022801"/>
    </source>
</evidence>
<keyword evidence="3" id="KW-0732">Signal</keyword>
<dbReference type="CDD" id="cd04842">
    <property type="entry name" value="Peptidases_S8_Kp43_protease"/>
    <property type="match status" value="1"/>
</dbReference>
<dbReference type="InterPro" id="IPR026444">
    <property type="entry name" value="Secre_tail"/>
</dbReference>
<dbReference type="OrthoDB" id="9792152at2"/>
<evidence type="ECO:0000259" key="8">
    <source>
        <dbReference type="Pfam" id="PF18962"/>
    </source>
</evidence>
<proteinExistence type="inferred from homology"/>
<keyword evidence="4" id="KW-0378">Hydrolase</keyword>
<evidence type="ECO:0000256" key="1">
    <source>
        <dbReference type="ARBA" id="ARBA00011073"/>
    </source>
</evidence>
<comment type="caution">
    <text evidence="9">The sequence shown here is derived from an EMBL/GenBank/DDBJ whole genome shotgun (WGS) entry which is preliminary data.</text>
</comment>
<feature type="domain" description="Secretion system C-terminal sorting" evidence="8">
    <location>
        <begin position="462"/>
        <end position="531"/>
    </location>
</feature>
<feature type="domain" description="Peptidase S8/S53" evidence="7">
    <location>
        <begin position="50"/>
        <end position="295"/>
    </location>
</feature>
<dbReference type="GO" id="GO:0006508">
    <property type="term" value="P:proteolysis"/>
    <property type="evidence" value="ECO:0007669"/>
    <property type="project" value="UniProtKB-KW"/>
</dbReference>
<dbReference type="Proteomes" id="UP000245370">
    <property type="component" value="Unassembled WGS sequence"/>
</dbReference>
<dbReference type="InterPro" id="IPR034058">
    <property type="entry name" value="TagA/B/C/D_pept_dom"/>
</dbReference>
<evidence type="ECO:0000313" key="9">
    <source>
        <dbReference type="EMBL" id="PWH87065.1"/>
    </source>
</evidence>
<dbReference type="InterPro" id="IPR051048">
    <property type="entry name" value="Peptidase_S8/S53_subtilisin"/>
</dbReference>
<dbReference type="AlphaFoldDB" id="A0A2U2XH01"/>
<dbReference type="PANTHER" id="PTHR43399">
    <property type="entry name" value="SUBTILISIN-RELATED"/>
    <property type="match status" value="1"/>
</dbReference>
<dbReference type="SUPFAM" id="SSF49785">
    <property type="entry name" value="Galactose-binding domain-like"/>
    <property type="match status" value="1"/>
</dbReference>
<evidence type="ECO:0000313" key="10">
    <source>
        <dbReference type="Proteomes" id="UP000245370"/>
    </source>
</evidence>
<name>A0A2U2XH01_9FLAO</name>
<protein>
    <recommendedName>
        <fullName evidence="11">Peptidase S8</fullName>
    </recommendedName>
</protein>
<dbReference type="PROSITE" id="PS00138">
    <property type="entry name" value="SUBTILASE_SER"/>
    <property type="match status" value="1"/>
</dbReference>
<keyword evidence="5" id="KW-0720">Serine protease</keyword>